<dbReference type="InterPro" id="IPR003578">
    <property type="entry name" value="Small_GTPase_Rho"/>
</dbReference>
<dbReference type="ESTHER" id="plahl-a0a0p1a9w9">
    <property type="family name" value="ABHD13-BEM46"/>
</dbReference>
<dbReference type="Pfam" id="PF00071">
    <property type="entry name" value="Ras"/>
    <property type="match status" value="1"/>
</dbReference>
<dbReference type="Proteomes" id="UP000054928">
    <property type="component" value="Unassembled WGS sequence"/>
</dbReference>
<dbReference type="AlphaFoldDB" id="A0A0P1A9W9"/>
<organism evidence="4 5">
    <name type="scientific">Plasmopara halstedii</name>
    <name type="common">Downy mildew of sunflower</name>
    <dbReference type="NCBI Taxonomy" id="4781"/>
    <lineage>
        <taxon>Eukaryota</taxon>
        <taxon>Sar</taxon>
        <taxon>Stramenopiles</taxon>
        <taxon>Oomycota</taxon>
        <taxon>Peronosporomycetes</taxon>
        <taxon>Peronosporales</taxon>
        <taxon>Peronosporaceae</taxon>
        <taxon>Plasmopara</taxon>
    </lineage>
</organism>
<dbReference type="InterPro" id="IPR029058">
    <property type="entry name" value="AB_hydrolase_fold"/>
</dbReference>
<evidence type="ECO:0000313" key="5">
    <source>
        <dbReference type="Proteomes" id="UP000054928"/>
    </source>
</evidence>
<dbReference type="InterPro" id="IPR027417">
    <property type="entry name" value="P-loop_NTPase"/>
</dbReference>
<keyword evidence="4" id="KW-0645">Protease</keyword>
<accession>A0A0P1A9W9</accession>
<dbReference type="PRINTS" id="PR00111">
    <property type="entry name" value="ABHYDROLASE"/>
</dbReference>
<dbReference type="FunFam" id="3.40.50.300:FF:000118">
    <property type="entry name" value="Rho-related GTP-binding protein RhoG"/>
    <property type="match status" value="1"/>
</dbReference>
<dbReference type="PRINTS" id="PR00449">
    <property type="entry name" value="RASTRNSFRMNG"/>
</dbReference>
<dbReference type="GO" id="GO:0007264">
    <property type="term" value="P:small GTPase-mediated signal transduction"/>
    <property type="evidence" value="ECO:0007669"/>
    <property type="project" value="InterPro"/>
</dbReference>
<dbReference type="SMART" id="SM00174">
    <property type="entry name" value="RHO"/>
    <property type="match status" value="1"/>
</dbReference>
<dbReference type="GO" id="GO:0008233">
    <property type="term" value="F:peptidase activity"/>
    <property type="evidence" value="ECO:0007669"/>
    <property type="project" value="UniProtKB-KW"/>
</dbReference>
<dbReference type="InterPro" id="IPR000073">
    <property type="entry name" value="AB_hydrolase_1"/>
</dbReference>
<keyword evidence="5" id="KW-1185">Reference proteome</keyword>
<name>A0A0P1A9W9_PLAHL</name>
<dbReference type="InterPro" id="IPR005225">
    <property type="entry name" value="Small_GTP-bd"/>
</dbReference>
<proteinExistence type="predicted"/>
<evidence type="ECO:0000313" key="4">
    <source>
        <dbReference type="EMBL" id="CEG37556.1"/>
    </source>
</evidence>
<sequence length="477" mass="53468">MSAMQNMKCVIVGDGAVGKTCVLISYTTNTFPGEYIPTVFDNYSANVMVDNRPINLGLWDTAGQEDYDRLRPLSYPQTDVFLICFSVVSVASFENVKSKWLPEIRHHAPCVPFILVGTKSDLRDDEETLERLKEKNLVPITKEQGEELKIELGAYKYMECSALTQKGLKSDRLLYFPAIPGASKLTKDNPPGYRTPEEFSIDYEDLMITCKDGVKINAWLMKQKNHSNRPTLIFFHGNAGNIGYRLPNAVQLFRKVGVNILLVDYRGFGHSEGTPSEEGIKLDAEAALDAMFNRPDIDSSMLVVLGRSLGGAVSIYLAEKEPVRVAGVILENTFLSISAMVDALLPFLTFLKRFVLRIDWNSESAIQKLKQPILFIAGLQDELVPHPHMKKLRSLATLSKHVVWYTVADGTHNDTWLRGGDKYYSKLRQFLDAIIVGNKCLASDDSSVKPPPQNENAIPNMLQQPLLNSLTQRFKTE</sequence>
<keyword evidence="1" id="KW-0547">Nucleotide-binding</keyword>
<dbReference type="PROSITE" id="PS51419">
    <property type="entry name" value="RAB"/>
    <property type="match status" value="1"/>
</dbReference>
<dbReference type="GO" id="GO:0003924">
    <property type="term" value="F:GTPase activity"/>
    <property type="evidence" value="ECO:0007669"/>
    <property type="project" value="InterPro"/>
</dbReference>
<dbReference type="PROSITE" id="PS51421">
    <property type="entry name" value="RAS"/>
    <property type="match status" value="1"/>
</dbReference>
<dbReference type="SMART" id="SM00173">
    <property type="entry name" value="RAS"/>
    <property type="match status" value="1"/>
</dbReference>
<evidence type="ECO:0000256" key="2">
    <source>
        <dbReference type="ARBA" id="ARBA00023134"/>
    </source>
</evidence>
<reference evidence="5" key="1">
    <citation type="submission" date="2014-09" db="EMBL/GenBank/DDBJ databases">
        <authorList>
            <person name="Sharma Rahul"/>
            <person name="Thines Marco"/>
        </authorList>
    </citation>
    <scope>NUCLEOTIDE SEQUENCE [LARGE SCALE GENOMIC DNA]</scope>
</reference>
<dbReference type="OrthoDB" id="10249433at2759"/>
<dbReference type="Gene3D" id="3.40.50.300">
    <property type="entry name" value="P-loop containing nucleotide triphosphate hydrolases"/>
    <property type="match status" value="1"/>
</dbReference>
<dbReference type="CDD" id="cd00157">
    <property type="entry name" value="Rho"/>
    <property type="match status" value="1"/>
</dbReference>
<dbReference type="InterPro" id="IPR001806">
    <property type="entry name" value="Small_GTPase"/>
</dbReference>
<dbReference type="Gene3D" id="3.40.50.1820">
    <property type="entry name" value="alpha/beta hydrolase"/>
    <property type="match status" value="1"/>
</dbReference>
<dbReference type="NCBIfam" id="TIGR00231">
    <property type="entry name" value="small_GTP"/>
    <property type="match status" value="1"/>
</dbReference>
<evidence type="ECO:0000256" key="1">
    <source>
        <dbReference type="ARBA" id="ARBA00022741"/>
    </source>
</evidence>
<dbReference type="SUPFAM" id="SSF52540">
    <property type="entry name" value="P-loop containing nucleoside triphosphate hydrolases"/>
    <property type="match status" value="1"/>
</dbReference>
<protein>
    <submittedName>
        <fullName evidence="4">Serine protease family</fullName>
    </submittedName>
</protein>
<dbReference type="SMART" id="SM00175">
    <property type="entry name" value="RAB"/>
    <property type="match status" value="1"/>
</dbReference>
<dbReference type="SUPFAM" id="SSF53474">
    <property type="entry name" value="alpha/beta-Hydrolases"/>
    <property type="match status" value="1"/>
</dbReference>
<keyword evidence="2" id="KW-0342">GTP-binding</keyword>
<keyword evidence="4" id="KW-0378">Hydrolase</keyword>
<dbReference type="STRING" id="4781.A0A0P1A9W9"/>
<dbReference type="GO" id="GO:0005525">
    <property type="term" value="F:GTP binding"/>
    <property type="evidence" value="ECO:0007669"/>
    <property type="project" value="UniProtKB-KW"/>
</dbReference>
<feature type="domain" description="AB hydrolase-1" evidence="3">
    <location>
        <begin position="230"/>
        <end position="349"/>
    </location>
</feature>
<dbReference type="Pfam" id="PF00561">
    <property type="entry name" value="Abhydrolase_1"/>
    <property type="match status" value="1"/>
</dbReference>
<dbReference type="GO" id="GO:0006508">
    <property type="term" value="P:proteolysis"/>
    <property type="evidence" value="ECO:0007669"/>
    <property type="project" value="UniProtKB-KW"/>
</dbReference>
<dbReference type="EMBL" id="CCYD01000288">
    <property type="protein sequence ID" value="CEG37556.1"/>
    <property type="molecule type" value="Genomic_DNA"/>
</dbReference>
<dbReference type="SMART" id="SM00176">
    <property type="entry name" value="RAN"/>
    <property type="match status" value="1"/>
</dbReference>
<dbReference type="PANTHER" id="PTHR24072">
    <property type="entry name" value="RHO FAMILY GTPASE"/>
    <property type="match status" value="1"/>
</dbReference>
<dbReference type="RefSeq" id="XP_024573925.1">
    <property type="nucleotide sequence ID" value="XM_024722894.1"/>
</dbReference>
<dbReference type="PROSITE" id="PS51420">
    <property type="entry name" value="RHO"/>
    <property type="match status" value="1"/>
</dbReference>
<dbReference type="GeneID" id="36400391"/>
<evidence type="ECO:0000259" key="3">
    <source>
        <dbReference type="Pfam" id="PF00561"/>
    </source>
</evidence>